<accession>A0ABP8M6J0</accession>
<comment type="caution">
    <text evidence="1">The sequence shown here is derived from an EMBL/GenBank/DDBJ whole genome shotgun (WGS) entry which is preliminary data.</text>
</comment>
<protein>
    <submittedName>
        <fullName evidence="1">Uncharacterized protein</fullName>
    </submittedName>
</protein>
<proteinExistence type="predicted"/>
<dbReference type="Proteomes" id="UP001500552">
    <property type="component" value="Unassembled WGS sequence"/>
</dbReference>
<evidence type="ECO:0000313" key="1">
    <source>
        <dbReference type="EMBL" id="GAA4445410.1"/>
    </source>
</evidence>
<organism evidence="1 2">
    <name type="scientific">Pontibacter saemangeumensis</name>
    <dbReference type="NCBI Taxonomy" id="1084525"/>
    <lineage>
        <taxon>Bacteria</taxon>
        <taxon>Pseudomonadati</taxon>
        <taxon>Bacteroidota</taxon>
        <taxon>Cytophagia</taxon>
        <taxon>Cytophagales</taxon>
        <taxon>Hymenobacteraceae</taxon>
        <taxon>Pontibacter</taxon>
    </lineage>
</organism>
<sequence>MRTLFSYLKWLKTNSQGFGCAPCKFDRAKRKSMSATKISLKQYAADIKADKNIDYFILYVIN</sequence>
<evidence type="ECO:0000313" key="2">
    <source>
        <dbReference type="Proteomes" id="UP001500552"/>
    </source>
</evidence>
<gene>
    <name evidence="1" type="ORF">GCM10023188_48520</name>
</gene>
<keyword evidence="2" id="KW-1185">Reference proteome</keyword>
<reference evidence="2" key="1">
    <citation type="journal article" date="2019" name="Int. J. Syst. Evol. Microbiol.">
        <title>The Global Catalogue of Microorganisms (GCM) 10K type strain sequencing project: providing services to taxonomists for standard genome sequencing and annotation.</title>
        <authorList>
            <consortium name="The Broad Institute Genomics Platform"/>
            <consortium name="The Broad Institute Genome Sequencing Center for Infectious Disease"/>
            <person name="Wu L."/>
            <person name="Ma J."/>
        </authorList>
    </citation>
    <scope>NUCLEOTIDE SEQUENCE [LARGE SCALE GENOMIC DNA]</scope>
    <source>
        <strain evidence="2">JCM 17926</strain>
    </source>
</reference>
<dbReference type="EMBL" id="BAABHC010000042">
    <property type="protein sequence ID" value="GAA4445410.1"/>
    <property type="molecule type" value="Genomic_DNA"/>
</dbReference>
<name>A0ABP8M6J0_9BACT</name>